<evidence type="ECO:0000313" key="2">
    <source>
        <dbReference type="Proteomes" id="UP000225722"/>
    </source>
</evidence>
<organism evidence="1 2">
    <name type="scientific">Nodularia phage vB_NpeS-2AV2</name>
    <dbReference type="NCBI Taxonomy" id="1777122"/>
    <lineage>
        <taxon>Viruses</taxon>
        <taxon>Duplodnaviria</taxon>
        <taxon>Heunggongvirae</taxon>
        <taxon>Uroviricota</taxon>
        <taxon>Caudoviricetes</taxon>
        <taxon>Ravarandavirus</taxon>
        <taxon>Ravarandavirus rv2AV2</taxon>
    </lineage>
</organism>
<accession>A0A1L2BX05</accession>
<dbReference type="EMBL" id="KU230356">
    <property type="protein sequence ID" value="ALY07580.1"/>
    <property type="molecule type" value="Genomic_DNA"/>
</dbReference>
<dbReference type="Proteomes" id="UP000225722">
    <property type="component" value="Segment"/>
</dbReference>
<sequence length="95" mass="10716">MNAFEKELLQDLFEAYIPNDLPLTADNCKAILGSSNSQIAKTVDYLEGKPERDPHYRACSPLALAAMGVLWRQANWEAIIAEFIRYRSGEVDDPE</sequence>
<evidence type="ECO:0000313" key="1">
    <source>
        <dbReference type="EMBL" id="ALY07580.1"/>
    </source>
</evidence>
<keyword evidence="2" id="KW-1185">Reference proteome</keyword>
<name>A0A1L2BX05_9CAUD</name>
<reference evidence="2" key="1">
    <citation type="submission" date="2015-12" db="EMBL/GenBank/DDBJ databases">
        <authorList>
            <person name="Sencilo A."/>
            <person name="Bamford D.H."/>
            <person name="Roine E."/>
        </authorList>
    </citation>
    <scope>NUCLEOTIDE SEQUENCE [LARGE SCALE GENOMIC DNA]</scope>
</reference>
<proteinExistence type="predicted"/>
<protein>
    <submittedName>
        <fullName evidence="1">Uncharacterized protein</fullName>
    </submittedName>
</protein>
<gene>
    <name evidence="1" type="ORF">2AV2_128</name>
</gene>